<evidence type="ECO:0000313" key="1">
    <source>
        <dbReference type="EMBL" id="CAG8677465.1"/>
    </source>
</evidence>
<comment type="caution">
    <text evidence="1">The sequence shown here is derived from an EMBL/GenBank/DDBJ whole genome shotgun (WGS) entry which is preliminary data.</text>
</comment>
<feature type="non-terminal residue" evidence="1">
    <location>
        <position position="146"/>
    </location>
</feature>
<protein>
    <submittedName>
        <fullName evidence="1">13794_t:CDS:1</fullName>
    </submittedName>
</protein>
<dbReference type="EMBL" id="CAJVPU010020608">
    <property type="protein sequence ID" value="CAG8677465.1"/>
    <property type="molecule type" value="Genomic_DNA"/>
</dbReference>
<evidence type="ECO:0000313" key="2">
    <source>
        <dbReference type="Proteomes" id="UP000789702"/>
    </source>
</evidence>
<feature type="non-terminal residue" evidence="1">
    <location>
        <position position="1"/>
    </location>
</feature>
<sequence>LIMSENQAYEYFNRRHSEWNILGFLNYCDVEPFDIKIDYYLKCLETMVNREQGEKNGDPRPDRLTARQWEQERSRKQIHVHQPIYGNFNTGTIYGGTINTKTFSANTNILREEQGEDNCGGQTQRRAKKRISYFESETDDEEFEEE</sequence>
<keyword evidence="2" id="KW-1185">Reference proteome</keyword>
<name>A0ACA9NXD5_9GLOM</name>
<gene>
    <name evidence="1" type="ORF">DHETER_LOCUS10473</name>
</gene>
<proteinExistence type="predicted"/>
<dbReference type="Proteomes" id="UP000789702">
    <property type="component" value="Unassembled WGS sequence"/>
</dbReference>
<organism evidence="1 2">
    <name type="scientific">Dentiscutata heterogama</name>
    <dbReference type="NCBI Taxonomy" id="1316150"/>
    <lineage>
        <taxon>Eukaryota</taxon>
        <taxon>Fungi</taxon>
        <taxon>Fungi incertae sedis</taxon>
        <taxon>Mucoromycota</taxon>
        <taxon>Glomeromycotina</taxon>
        <taxon>Glomeromycetes</taxon>
        <taxon>Diversisporales</taxon>
        <taxon>Gigasporaceae</taxon>
        <taxon>Dentiscutata</taxon>
    </lineage>
</organism>
<reference evidence="1" key="1">
    <citation type="submission" date="2021-06" db="EMBL/GenBank/DDBJ databases">
        <authorList>
            <person name="Kallberg Y."/>
            <person name="Tangrot J."/>
            <person name="Rosling A."/>
        </authorList>
    </citation>
    <scope>NUCLEOTIDE SEQUENCE</scope>
    <source>
        <strain evidence="1">IL203A</strain>
    </source>
</reference>
<accession>A0ACA9NXD5</accession>